<name>A0A2H3TAQ7_FUSOX</name>
<reference evidence="3" key="1">
    <citation type="submission" date="2016-09" db="EMBL/GenBank/DDBJ databases">
        <authorList>
            <person name="Guldener U."/>
        </authorList>
    </citation>
    <scope>NUCLEOTIDE SEQUENCE [LARGE SCALE GENOMIC DNA]</scope>
    <source>
        <strain evidence="3">V64-1</strain>
    </source>
</reference>
<evidence type="ECO:0000313" key="2">
    <source>
        <dbReference type="EMBL" id="SCO85848.1"/>
    </source>
</evidence>
<proteinExistence type="predicted"/>
<organism evidence="2 3">
    <name type="scientific">Fusarium oxysporum</name>
    <name type="common">Fusarium vascular wilt</name>
    <dbReference type="NCBI Taxonomy" id="5507"/>
    <lineage>
        <taxon>Eukaryota</taxon>
        <taxon>Fungi</taxon>
        <taxon>Dikarya</taxon>
        <taxon>Ascomycota</taxon>
        <taxon>Pezizomycotina</taxon>
        <taxon>Sordariomycetes</taxon>
        <taxon>Hypocreomycetidae</taxon>
        <taxon>Hypocreales</taxon>
        <taxon>Nectriaceae</taxon>
        <taxon>Fusarium</taxon>
        <taxon>Fusarium oxysporum species complex</taxon>
    </lineage>
</organism>
<dbReference type="VEuPathDB" id="FungiDB:FOIG_13884"/>
<dbReference type="EMBL" id="FMJY01000005">
    <property type="protein sequence ID" value="SCO85848.1"/>
    <property type="molecule type" value="Genomic_DNA"/>
</dbReference>
<evidence type="ECO:0000313" key="3">
    <source>
        <dbReference type="Proteomes" id="UP000219369"/>
    </source>
</evidence>
<dbReference type="AlphaFoldDB" id="A0A2H3TAQ7"/>
<protein>
    <submittedName>
        <fullName evidence="2">Uncharacterized protein</fullName>
    </submittedName>
</protein>
<gene>
    <name evidence="2" type="ORF">FRV6_09975</name>
</gene>
<accession>A0A2H3TAQ7</accession>
<sequence>MQMLDPSGQSLDPNQEYRFQDYRNFARRSVEKYFKINEAEEEEDEEDDDEFLSLPKAICLLHDFLLVNTNPQVPRRDYHERSDCCFDTGDERDSELASCK</sequence>
<evidence type="ECO:0000256" key="1">
    <source>
        <dbReference type="SAM" id="MobiDB-lite"/>
    </source>
</evidence>
<feature type="region of interest" description="Disordered" evidence="1">
    <location>
        <begin position="74"/>
        <end position="100"/>
    </location>
</feature>
<dbReference type="OrthoDB" id="10424548at2759"/>
<dbReference type="Proteomes" id="UP000219369">
    <property type="component" value="Unassembled WGS sequence"/>
</dbReference>